<evidence type="ECO:0000313" key="2">
    <source>
        <dbReference type="EMBL" id="GEO33015.1"/>
    </source>
</evidence>
<gene>
    <name evidence="2" type="ORF">CAE01nite_07400</name>
</gene>
<dbReference type="Proteomes" id="UP000321181">
    <property type="component" value="Unassembled WGS sequence"/>
</dbReference>
<keyword evidence="1" id="KW-0812">Transmembrane</keyword>
<sequence>MTASPSGPPSPSARRSRLTLRGTVPSDVAPGLDPAWAEAFVLELRLADVPGSAIGAALAEVASHCAESGETPEDAFGEPVAYARSLTLPTTPPPAPPSPVTAVPWVVQTLGLLGLATAAPSLVAGDPVDVTTGHVAAVVLLTAGLVALQRWGAQVLRLVVRHPVLAWLALMAQLGVMVAVFLLLDGVVAQVPAAGAMAVSAVVLVAGTVAVLAALRRVDLADDPVTTPLAPARPRAGVTAAALRYGPALLSPVAALVLVGTGLLLGG</sequence>
<dbReference type="EMBL" id="BJYY01000002">
    <property type="protein sequence ID" value="GEO33015.1"/>
    <property type="molecule type" value="Genomic_DNA"/>
</dbReference>
<name>A0A512D9C7_9CELL</name>
<feature type="transmembrane region" description="Helical" evidence="1">
    <location>
        <begin position="135"/>
        <end position="152"/>
    </location>
</feature>
<keyword evidence="1" id="KW-0472">Membrane</keyword>
<organism evidence="2 3">
    <name type="scientific">Cellulomonas aerilata</name>
    <dbReference type="NCBI Taxonomy" id="515326"/>
    <lineage>
        <taxon>Bacteria</taxon>
        <taxon>Bacillati</taxon>
        <taxon>Actinomycetota</taxon>
        <taxon>Actinomycetes</taxon>
        <taxon>Micrococcales</taxon>
        <taxon>Cellulomonadaceae</taxon>
        <taxon>Cellulomonas</taxon>
    </lineage>
</organism>
<evidence type="ECO:0000313" key="3">
    <source>
        <dbReference type="Proteomes" id="UP000321181"/>
    </source>
</evidence>
<dbReference type="RefSeq" id="WP_146900168.1">
    <property type="nucleotide sequence ID" value="NZ_BAAARM010000001.1"/>
</dbReference>
<dbReference type="AlphaFoldDB" id="A0A512D9C7"/>
<dbReference type="OrthoDB" id="5192631at2"/>
<feature type="transmembrane region" description="Helical" evidence="1">
    <location>
        <begin position="245"/>
        <end position="265"/>
    </location>
</feature>
<proteinExistence type="predicted"/>
<keyword evidence="1" id="KW-1133">Transmembrane helix</keyword>
<reference evidence="2 3" key="1">
    <citation type="submission" date="2019-07" db="EMBL/GenBank/DDBJ databases">
        <title>Whole genome shotgun sequence of Cellulomonas aerilata NBRC 106308.</title>
        <authorList>
            <person name="Hosoyama A."/>
            <person name="Uohara A."/>
            <person name="Ohji S."/>
            <person name="Ichikawa N."/>
        </authorList>
    </citation>
    <scope>NUCLEOTIDE SEQUENCE [LARGE SCALE GENOMIC DNA]</scope>
    <source>
        <strain evidence="2 3">NBRC 106308</strain>
    </source>
</reference>
<evidence type="ECO:0000256" key="1">
    <source>
        <dbReference type="SAM" id="Phobius"/>
    </source>
</evidence>
<comment type="caution">
    <text evidence="2">The sequence shown here is derived from an EMBL/GenBank/DDBJ whole genome shotgun (WGS) entry which is preliminary data.</text>
</comment>
<keyword evidence="3" id="KW-1185">Reference proteome</keyword>
<feature type="transmembrane region" description="Helical" evidence="1">
    <location>
        <begin position="196"/>
        <end position="215"/>
    </location>
</feature>
<protein>
    <submittedName>
        <fullName evidence="2">Uncharacterized protein</fullName>
    </submittedName>
</protein>
<feature type="transmembrane region" description="Helical" evidence="1">
    <location>
        <begin position="164"/>
        <end position="184"/>
    </location>
</feature>
<accession>A0A512D9C7</accession>